<organism evidence="1 2">
    <name type="scientific">Hazenella coriacea</name>
    <dbReference type="NCBI Taxonomy" id="1179467"/>
    <lineage>
        <taxon>Bacteria</taxon>
        <taxon>Bacillati</taxon>
        <taxon>Bacillota</taxon>
        <taxon>Bacilli</taxon>
        <taxon>Bacillales</taxon>
        <taxon>Thermoactinomycetaceae</taxon>
        <taxon>Hazenella</taxon>
    </lineage>
</organism>
<dbReference type="RefSeq" id="WP_131925972.1">
    <property type="nucleotide sequence ID" value="NZ_SMAG01000008.1"/>
</dbReference>
<dbReference type="OrthoDB" id="9793184at2"/>
<evidence type="ECO:0000313" key="1">
    <source>
        <dbReference type="EMBL" id="TCS93240.1"/>
    </source>
</evidence>
<evidence type="ECO:0008006" key="3">
    <source>
        <dbReference type="Google" id="ProtNLM"/>
    </source>
</evidence>
<name>A0A4R3L3L3_9BACL</name>
<proteinExistence type="predicted"/>
<protein>
    <recommendedName>
        <fullName evidence="3">AraC-like protein</fullName>
    </recommendedName>
</protein>
<sequence>MKTITTKNQLDLKAKHIERILQLENAEVMNLQLKTGEKIPEHHAKENLLVIVRRGKLLFQVENETTELTNEILLYMNPLEKHQLEAIEDTDIIIIKIQA</sequence>
<evidence type="ECO:0000313" key="2">
    <source>
        <dbReference type="Proteomes" id="UP000294937"/>
    </source>
</evidence>
<dbReference type="EMBL" id="SMAG01000008">
    <property type="protein sequence ID" value="TCS93240.1"/>
    <property type="molecule type" value="Genomic_DNA"/>
</dbReference>
<dbReference type="InterPro" id="IPR014710">
    <property type="entry name" value="RmlC-like_jellyroll"/>
</dbReference>
<dbReference type="Proteomes" id="UP000294937">
    <property type="component" value="Unassembled WGS sequence"/>
</dbReference>
<dbReference type="Gene3D" id="2.60.120.10">
    <property type="entry name" value="Jelly Rolls"/>
    <property type="match status" value="1"/>
</dbReference>
<dbReference type="SUPFAM" id="SSF51182">
    <property type="entry name" value="RmlC-like cupins"/>
    <property type="match status" value="1"/>
</dbReference>
<gene>
    <name evidence="1" type="ORF">EDD58_10854</name>
</gene>
<accession>A0A4R3L3L3</accession>
<comment type="caution">
    <text evidence="1">The sequence shown here is derived from an EMBL/GenBank/DDBJ whole genome shotgun (WGS) entry which is preliminary data.</text>
</comment>
<keyword evidence="2" id="KW-1185">Reference proteome</keyword>
<dbReference type="InterPro" id="IPR011051">
    <property type="entry name" value="RmlC_Cupin_sf"/>
</dbReference>
<dbReference type="AlphaFoldDB" id="A0A4R3L3L3"/>
<reference evidence="1 2" key="1">
    <citation type="submission" date="2019-03" db="EMBL/GenBank/DDBJ databases">
        <title>Genomic Encyclopedia of Type Strains, Phase IV (KMG-IV): sequencing the most valuable type-strain genomes for metagenomic binning, comparative biology and taxonomic classification.</title>
        <authorList>
            <person name="Goeker M."/>
        </authorList>
    </citation>
    <scope>NUCLEOTIDE SEQUENCE [LARGE SCALE GENOMIC DNA]</scope>
    <source>
        <strain evidence="1 2">DSM 45707</strain>
    </source>
</reference>